<dbReference type="InterPro" id="IPR035906">
    <property type="entry name" value="MetI-like_sf"/>
</dbReference>
<dbReference type="Proteomes" id="UP000065807">
    <property type="component" value="Chromosome"/>
</dbReference>
<evidence type="ECO:0000256" key="4">
    <source>
        <dbReference type="ARBA" id="ARBA00022692"/>
    </source>
</evidence>
<sequence length="321" mass="35166">MSETSAERQVIDAERQRALERQGNRRRMGGSEGGFAALLLGPTVAFLSIFGLFPLGRSVWMSLRSYKLSQPWTGFPFVGLQNYLRIFSDHAVMDAIRVTLVYVLVTVTFQVIFGLVIALLLHPPYRGRGVTRTLMLLPWTLSPVLAGVMWSWMFNSSHGVINDLLIRLGLVSLEQPILWLGDPDLALWSVMAAAVWGASSYCALLLLAGLQGIPDELYEAARIDGASGMRSFWTMTLPLLRPAVMVAVTLRTLGALQAFDLPYAMTGGGPGNATQTLPMYIHQYTFGFLDFGYGSALAVVLMLIGLTLAIVYVRALSSEEA</sequence>
<dbReference type="EMBL" id="AP014924">
    <property type="protein sequence ID" value="BAS26280.1"/>
    <property type="molecule type" value="Genomic_DNA"/>
</dbReference>
<dbReference type="GO" id="GO:0055085">
    <property type="term" value="P:transmembrane transport"/>
    <property type="evidence" value="ECO:0007669"/>
    <property type="project" value="InterPro"/>
</dbReference>
<feature type="domain" description="ABC transmembrane type-1" evidence="8">
    <location>
        <begin position="96"/>
        <end position="312"/>
    </location>
</feature>
<keyword evidence="4 7" id="KW-0812">Transmembrane</keyword>
<feature type="transmembrane region" description="Helical" evidence="7">
    <location>
        <begin position="185"/>
        <end position="208"/>
    </location>
</feature>
<dbReference type="SUPFAM" id="SSF161098">
    <property type="entry name" value="MetI-like"/>
    <property type="match status" value="1"/>
</dbReference>
<organism evidence="9 10">
    <name type="scientific">Limnochorda pilosa</name>
    <dbReference type="NCBI Taxonomy" id="1555112"/>
    <lineage>
        <taxon>Bacteria</taxon>
        <taxon>Bacillati</taxon>
        <taxon>Bacillota</taxon>
        <taxon>Limnochordia</taxon>
        <taxon>Limnochordales</taxon>
        <taxon>Limnochordaceae</taxon>
        <taxon>Limnochorda</taxon>
    </lineage>
</organism>
<dbReference type="AlphaFoldDB" id="A0A0K2SGR4"/>
<keyword evidence="5 7" id="KW-1133">Transmembrane helix</keyword>
<evidence type="ECO:0000313" key="10">
    <source>
        <dbReference type="Proteomes" id="UP000065807"/>
    </source>
</evidence>
<evidence type="ECO:0000256" key="5">
    <source>
        <dbReference type="ARBA" id="ARBA00022989"/>
    </source>
</evidence>
<dbReference type="OrthoDB" id="9809527at2"/>
<reference evidence="10" key="1">
    <citation type="submission" date="2015-07" db="EMBL/GenBank/DDBJ databases">
        <title>Complete genome sequence and phylogenetic analysis of Limnochorda pilosa.</title>
        <authorList>
            <person name="Watanabe M."/>
            <person name="Kojima H."/>
            <person name="Fukui M."/>
        </authorList>
    </citation>
    <scope>NUCLEOTIDE SEQUENCE [LARGE SCALE GENOMIC DNA]</scope>
    <source>
        <strain evidence="10">HC45</strain>
    </source>
</reference>
<dbReference type="PROSITE" id="PS50928">
    <property type="entry name" value="ABC_TM1"/>
    <property type="match status" value="1"/>
</dbReference>
<dbReference type="Pfam" id="PF00528">
    <property type="entry name" value="BPD_transp_1"/>
    <property type="match status" value="1"/>
</dbReference>
<reference evidence="10" key="2">
    <citation type="journal article" date="2016" name="Int. J. Syst. Evol. Microbiol.">
        <title>Complete genome sequence and cell structure of Limnochorda pilosa, a Gram-negative spore-former within the phylum Firmicutes.</title>
        <authorList>
            <person name="Watanabe M."/>
            <person name="Kojima H."/>
            <person name="Fukui M."/>
        </authorList>
    </citation>
    <scope>NUCLEOTIDE SEQUENCE [LARGE SCALE GENOMIC DNA]</scope>
    <source>
        <strain evidence="10">HC45</strain>
    </source>
</reference>
<accession>A0A0K2SGR4</accession>
<feature type="transmembrane region" description="Helical" evidence="7">
    <location>
        <begin position="291"/>
        <end position="313"/>
    </location>
</feature>
<feature type="transmembrane region" description="Helical" evidence="7">
    <location>
        <begin position="133"/>
        <end position="153"/>
    </location>
</feature>
<evidence type="ECO:0000256" key="6">
    <source>
        <dbReference type="ARBA" id="ARBA00023136"/>
    </source>
</evidence>
<dbReference type="KEGG" id="lpil:LIP_0423"/>
<evidence type="ECO:0000313" key="9">
    <source>
        <dbReference type="EMBL" id="BAS26280.1"/>
    </source>
</evidence>
<feature type="transmembrane region" description="Helical" evidence="7">
    <location>
        <begin position="239"/>
        <end position="259"/>
    </location>
</feature>
<evidence type="ECO:0000256" key="3">
    <source>
        <dbReference type="ARBA" id="ARBA00022475"/>
    </source>
</evidence>
<evidence type="ECO:0000259" key="8">
    <source>
        <dbReference type="PROSITE" id="PS50928"/>
    </source>
</evidence>
<dbReference type="CDD" id="cd06261">
    <property type="entry name" value="TM_PBP2"/>
    <property type="match status" value="1"/>
</dbReference>
<feature type="transmembrane region" description="Helical" evidence="7">
    <location>
        <begin position="35"/>
        <end position="55"/>
    </location>
</feature>
<evidence type="ECO:0000256" key="7">
    <source>
        <dbReference type="RuleBase" id="RU363032"/>
    </source>
</evidence>
<proteinExistence type="inferred from homology"/>
<comment type="similarity">
    <text evidence="7">Belongs to the binding-protein-dependent transport system permease family.</text>
</comment>
<dbReference type="InterPro" id="IPR000515">
    <property type="entry name" value="MetI-like"/>
</dbReference>
<dbReference type="STRING" id="1555112.LIP_0423"/>
<evidence type="ECO:0000256" key="2">
    <source>
        <dbReference type="ARBA" id="ARBA00022448"/>
    </source>
</evidence>
<dbReference type="Gene3D" id="1.10.3720.10">
    <property type="entry name" value="MetI-like"/>
    <property type="match status" value="1"/>
</dbReference>
<name>A0A0K2SGR4_LIMPI</name>
<keyword evidence="6 7" id="KW-0472">Membrane</keyword>
<dbReference type="GO" id="GO:0005886">
    <property type="term" value="C:plasma membrane"/>
    <property type="evidence" value="ECO:0007669"/>
    <property type="project" value="UniProtKB-SubCell"/>
</dbReference>
<keyword evidence="10" id="KW-1185">Reference proteome</keyword>
<protein>
    <submittedName>
        <fullName evidence="9">Sugar ABC transporter permease</fullName>
    </submittedName>
</protein>
<keyword evidence="2 7" id="KW-0813">Transport</keyword>
<feature type="transmembrane region" description="Helical" evidence="7">
    <location>
        <begin position="100"/>
        <end position="121"/>
    </location>
</feature>
<gene>
    <name evidence="9" type="ORF">LIP_0423</name>
</gene>
<evidence type="ECO:0000256" key="1">
    <source>
        <dbReference type="ARBA" id="ARBA00004651"/>
    </source>
</evidence>
<dbReference type="PANTHER" id="PTHR43005:SF2">
    <property type="entry name" value="INTEGRAL MEMBRANE SUGAR TRANSPORT PROTEIN"/>
    <property type="match status" value="1"/>
</dbReference>
<comment type="subcellular location">
    <subcellularLocation>
        <location evidence="1 7">Cell membrane</location>
        <topology evidence="1 7">Multi-pass membrane protein</topology>
    </subcellularLocation>
</comment>
<dbReference type="RefSeq" id="WP_068133669.1">
    <property type="nucleotide sequence ID" value="NZ_AP014924.1"/>
</dbReference>
<keyword evidence="3" id="KW-1003">Cell membrane</keyword>
<dbReference type="PANTHER" id="PTHR43005">
    <property type="entry name" value="BLR7065 PROTEIN"/>
    <property type="match status" value="1"/>
</dbReference>